<keyword evidence="2" id="KW-1185">Reference proteome</keyword>
<reference evidence="2" key="1">
    <citation type="submission" date="2016-02" db="EMBL/GenBank/DDBJ databases">
        <authorList>
            <person name="Rodrigo-Torres Lidia"/>
            <person name="Arahal R.David."/>
        </authorList>
    </citation>
    <scope>NUCLEOTIDE SEQUENCE [LARGE SCALE GENOMIC DNA]</scope>
    <source>
        <strain evidence="2">CECT 8713</strain>
    </source>
</reference>
<dbReference type="OrthoDB" id="7859710at2"/>
<dbReference type="InterPro" id="IPR011008">
    <property type="entry name" value="Dimeric_a/b-barrel"/>
</dbReference>
<dbReference type="AlphaFoldDB" id="A0A128F6A7"/>
<dbReference type="RefSeq" id="WP_002540125.1">
    <property type="nucleotide sequence ID" value="NZ_CAWRCI010000017.1"/>
</dbReference>
<evidence type="ECO:0000313" key="1">
    <source>
        <dbReference type="EMBL" id="CZF82288.1"/>
    </source>
</evidence>
<protein>
    <recommendedName>
        <fullName evidence="3">ABM domain-containing protein</fullName>
    </recommendedName>
</protein>
<name>A0A128F6A7_9GAMM</name>
<sequence length="106" mass="11857">MDNIVETVRFKLKDGADMKAFVEAAEGTIPFIKGCEGYLYRSLSLNEQTQEWTDIVYWATLADAKAASDNFMKDEGAQKMVSYIDASTLVMAHEQIKMSPCMTETA</sequence>
<evidence type="ECO:0000313" key="2">
    <source>
        <dbReference type="Proteomes" id="UP000073601"/>
    </source>
</evidence>
<proteinExistence type="predicted"/>
<evidence type="ECO:0008006" key="3">
    <source>
        <dbReference type="Google" id="ProtNLM"/>
    </source>
</evidence>
<organism evidence="1 2">
    <name type="scientific">Grimontia marina</name>
    <dbReference type="NCBI Taxonomy" id="646534"/>
    <lineage>
        <taxon>Bacteria</taxon>
        <taxon>Pseudomonadati</taxon>
        <taxon>Pseudomonadota</taxon>
        <taxon>Gammaproteobacteria</taxon>
        <taxon>Vibrionales</taxon>
        <taxon>Vibrionaceae</taxon>
        <taxon>Grimontia</taxon>
    </lineage>
</organism>
<dbReference type="Proteomes" id="UP000073601">
    <property type="component" value="Unassembled WGS sequence"/>
</dbReference>
<dbReference type="SUPFAM" id="SSF54909">
    <property type="entry name" value="Dimeric alpha+beta barrel"/>
    <property type="match status" value="1"/>
</dbReference>
<gene>
    <name evidence="1" type="ORF">GMA8713_02163</name>
</gene>
<dbReference type="EMBL" id="FIZY01000017">
    <property type="protein sequence ID" value="CZF82288.1"/>
    <property type="molecule type" value="Genomic_DNA"/>
</dbReference>
<accession>A0A128F6A7</accession>